<evidence type="ECO:0000313" key="5">
    <source>
        <dbReference type="Proteomes" id="UP001241747"/>
    </source>
</evidence>
<evidence type="ECO:0000259" key="3">
    <source>
        <dbReference type="Pfam" id="PF13539"/>
    </source>
</evidence>
<gene>
    <name evidence="4" type="ORF">QOZ94_004237</name>
</gene>
<dbReference type="Pfam" id="PF13539">
    <property type="entry name" value="Peptidase_M15_4"/>
    <property type="match status" value="1"/>
</dbReference>
<evidence type="ECO:0000256" key="2">
    <source>
        <dbReference type="SAM" id="Phobius"/>
    </source>
</evidence>
<proteinExistence type="predicted"/>
<sequence length="596" mass="64136">MAQTIEEYVIALGLKVDKAQEQRFNSALDNLGKTFAWMAAGLTAAAATIQATVVAVSKSFDNLYFAAQRTNSTVAGIKSLSYAFTQIGGTADEAMGAISGLAKAMRTNPGVEKWLNAQGIKTAGKDVKQILMDAADVFAKKDYAISNQFAEMIGIPEETWNKWVKNKDQIRKFEAEQEAAQRRFGVDPKKAAESSNELMTRFRGLKMELWVLFEKITVALQPQLNQLMADIAKWFEEHQEQIVKILNQVLEAVKGLIADFGELLKALRPVVDKFAEMVKLLTGDENSLKVALEVLTGVTLAAFIAKWALFLASLAGSSTFLALVALTGAGAYGYLMVTRPQQETIGASIGGPATEIEGGGTLWGKYGPGGWYWKGKGSPTKRNRGLHGDGGGSAPRAGLAPVKTKDGRVAWVDEKYQGQFQGFVNDLEETGYQIKDIGGFADRANVNNPSQKSKHAYGMAIDINPDANPNGSTRTDLPSGTGALAEKWGLGWGMNWKSTKDPMHFSTAPNEGGRQMSPDELKALQDEQATRLKDKQSELFGAPALGASSARMASINNRTSITVYGSSDPAGTAANLNGAQSRVASELIRNGQSAFV</sequence>
<keyword evidence="2" id="KW-0472">Membrane</keyword>
<evidence type="ECO:0000256" key="1">
    <source>
        <dbReference type="SAM" id="MobiDB-lite"/>
    </source>
</evidence>
<protein>
    <recommendedName>
        <fullName evidence="3">Peptidase M15C domain-containing protein</fullName>
    </recommendedName>
</protein>
<dbReference type="Proteomes" id="UP001241747">
    <property type="component" value="Unassembled WGS sequence"/>
</dbReference>
<dbReference type="Gene3D" id="3.30.1380.10">
    <property type="match status" value="1"/>
</dbReference>
<organism evidence="4 5">
    <name type="scientific">Xanthobacter agilis</name>
    <dbReference type="NCBI Taxonomy" id="47492"/>
    <lineage>
        <taxon>Bacteria</taxon>
        <taxon>Pseudomonadati</taxon>
        <taxon>Pseudomonadota</taxon>
        <taxon>Alphaproteobacteria</taxon>
        <taxon>Hyphomicrobiales</taxon>
        <taxon>Xanthobacteraceae</taxon>
        <taxon>Xanthobacter</taxon>
    </lineage>
</organism>
<dbReference type="InterPro" id="IPR009045">
    <property type="entry name" value="Zn_M74/Hedgehog-like"/>
</dbReference>
<reference evidence="4 5" key="1">
    <citation type="submission" date="2023-07" db="EMBL/GenBank/DDBJ databases">
        <title>Genomic Encyclopedia of Type Strains, Phase IV (KMG-IV): sequencing the most valuable type-strain genomes for metagenomic binning, comparative biology and taxonomic classification.</title>
        <authorList>
            <person name="Goeker M."/>
        </authorList>
    </citation>
    <scope>NUCLEOTIDE SEQUENCE [LARGE SCALE GENOMIC DNA]</scope>
    <source>
        <strain evidence="4 5">DSM 3770</strain>
    </source>
</reference>
<comment type="caution">
    <text evidence="4">The sequence shown here is derived from an EMBL/GenBank/DDBJ whole genome shotgun (WGS) entry which is preliminary data.</text>
</comment>
<dbReference type="InterPro" id="IPR039561">
    <property type="entry name" value="Peptidase_M15C"/>
</dbReference>
<keyword evidence="2" id="KW-0812">Transmembrane</keyword>
<keyword evidence="5" id="KW-1185">Reference proteome</keyword>
<feature type="transmembrane region" description="Helical" evidence="2">
    <location>
        <begin position="35"/>
        <end position="56"/>
    </location>
</feature>
<dbReference type="SUPFAM" id="SSF55166">
    <property type="entry name" value="Hedgehog/DD-peptidase"/>
    <property type="match status" value="1"/>
</dbReference>
<dbReference type="EMBL" id="JAUSVY010000018">
    <property type="protein sequence ID" value="MDQ0507413.1"/>
    <property type="molecule type" value="Genomic_DNA"/>
</dbReference>
<keyword evidence="2" id="KW-1133">Transmembrane helix</keyword>
<evidence type="ECO:0000313" key="4">
    <source>
        <dbReference type="EMBL" id="MDQ0507413.1"/>
    </source>
</evidence>
<name>A0ABU0LJV1_XANAG</name>
<accession>A0ABU0LJV1</accession>
<feature type="transmembrane region" description="Helical" evidence="2">
    <location>
        <begin position="315"/>
        <end position="335"/>
    </location>
</feature>
<feature type="region of interest" description="Disordered" evidence="1">
    <location>
        <begin position="378"/>
        <end position="400"/>
    </location>
</feature>
<dbReference type="RefSeq" id="WP_237345798.1">
    <property type="nucleotide sequence ID" value="NZ_JABWGX010000013.1"/>
</dbReference>
<feature type="domain" description="Peptidase M15C" evidence="3">
    <location>
        <begin position="450"/>
        <end position="506"/>
    </location>
</feature>